<feature type="binding site" evidence="11">
    <location>
        <position position="114"/>
    </location>
    <ligand>
        <name>K(+)</name>
        <dbReference type="ChEBI" id="CHEBI:29103"/>
    </ligand>
</feature>
<reference evidence="14" key="1">
    <citation type="submission" date="2016-10" db="EMBL/GenBank/DDBJ databases">
        <authorList>
            <person name="Varghese N."/>
            <person name="Submissions S."/>
        </authorList>
    </citation>
    <scope>NUCLEOTIDE SEQUENCE [LARGE SCALE GENOMIC DNA]</scope>
    <source>
        <strain evidence="14">ES.061</strain>
    </source>
</reference>
<keyword evidence="4 10" id="KW-0633">Potassium transport</keyword>
<dbReference type="InterPro" id="IPR003445">
    <property type="entry name" value="Cat_transpt"/>
</dbReference>
<evidence type="ECO:0000256" key="5">
    <source>
        <dbReference type="ARBA" id="ARBA00022692"/>
    </source>
</evidence>
<evidence type="ECO:0000313" key="13">
    <source>
        <dbReference type="EMBL" id="SEB38800.1"/>
    </source>
</evidence>
<dbReference type="RefSeq" id="WP_025030148.1">
    <property type="nucleotide sequence ID" value="NZ_FNSL01000001.1"/>
</dbReference>
<feature type="binding site" evidence="11">
    <location>
        <position position="317"/>
    </location>
    <ligand>
        <name>K(+)</name>
        <dbReference type="ChEBI" id="CHEBI:29103"/>
    </ligand>
</feature>
<keyword evidence="9 10" id="KW-0472">Membrane</keyword>
<evidence type="ECO:0000256" key="6">
    <source>
        <dbReference type="ARBA" id="ARBA00022958"/>
    </source>
</evidence>
<dbReference type="GO" id="GO:0005886">
    <property type="term" value="C:plasma membrane"/>
    <property type="evidence" value="ECO:0007669"/>
    <property type="project" value="UniProtKB-SubCell"/>
</dbReference>
<evidence type="ECO:0000313" key="14">
    <source>
        <dbReference type="Proteomes" id="UP000199064"/>
    </source>
</evidence>
<keyword evidence="11" id="KW-0479">Metal-binding</keyword>
<accession>A0A1H4IXJ1</accession>
<keyword evidence="2 10" id="KW-0813">Transport</keyword>
<protein>
    <recommendedName>
        <fullName evidence="10">Trk system potassium uptake protein</fullName>
    </recommendedName>
</protein>
<evidence type="ECO:0000256" key="3">
    <source>
        <dbReference type="ARBA" id="ARBA00022475"/>
    </source>
</evidence>
<feature type="binding site" evidence="11">
    <location>
        <position position="318"/>
    </location>
    <ligand>
        <name>K(+)</name>
        <dbReference type="ChEBI" id="CHEBI:29103"/>
    </ligand>
</feature>
<evidence type="ECO:0000256" key="9">
    <source>
        <dbReference type="ARBA" id="ARBA00023136"/>
    </source>
</evidence>
<proteinExistence type="inferred from homology"/>
<evidence type="ECO:0000256" key="1">
    <source>
        <dbReference type="ARBA" id="ARBA00004651"/>
    </source>
</evidence>
<evidence type="ECO:0000256" key="10">
    <source>
        <dbReference type="PIRNR" id="PIRNR006247"/>
    </source>
</evidence>
<feature type="transmembrane region" description="Helical" evidence="12">
    <location>
        <begin position="274"/>
        <end position="294"/>
    </location>
</feature>
<feature type="transmembrane region" description="Helical" evidence="12">
    <location>
        <begin position="328"/>
        <end position="349"/>
    </location>
</feature>
<dbReference type="PANTHER" id="PTHR32024">
    <property type="entry name" value="TRK SYSTEM POTASSIUM UPTAKE PROTEIN TRKG-RELATED"/>
    <property type="match status" value="1"/>
</dbReference>
<keyword evidence="7 12" id="KW-1133">Transmembrane helix</keyword>
<name>A0A1H4IXJ1_9HYPH</name>
<feature type="transmembrane region" description="Helical" evidence="12">
    <location>
        <begin position="178"/>
        <end position="203"/>
    </location>
</feature>
<feature type="transmembrane region" description="Helical" evidence="12">
    <location>
        <begin position="135"/>
        <end position="157"/>
    </location>
</feature>
<keyword evidence="6 10" id="KW-0630">Potassium</keyword>
<keyword evidence="5 12" id="KW-0812">Transmembrane</keyword>
<feature type="transmembrane region" description="Helical" evidence="12">
    <location>
        <begin position="395"/>
        <end position="416"/>
    </location>
</feature>
<comment type="subcellular location">
    <subcellularLocation>
        <location evidence="10">Cell inner membrane</location>
        <topology evidence="10">Multi-pass membrane protein</topology>
    </subcellularLocation>
    <subcellularLocation>
        <location evidence="1">Cell membrane</location>
        <topology evidence="1">Multi-pass membrane protein</topology>
    </subcellularLocation>
</comment>
<dbReference type="GO" id="GO:0046872">
    <property type="term" value="F:metal ion binding"/>
    <property type="evidence" value="ECO:0007669"/>
    <property type="project" value="UniProtKB-KW"/>
</dbReference>
<comment type="similarity">
    <text evidence="10">Belongs to the TrkH potassium transport family.</text>
</comment>
<feature type="transmembrane region" description="Helical" evidence="12">
    <location>
        <begin position="39"/>
        <end position="59"/>
    </location>
</feature>
<evidence type="ECO:0000256" key="4">
    <source>
        <dbReference type="ARBA" id="ARBA00022538"/>
    </source>
</evidence>
<dbReference type="PIRSF" id="PIRSF006247">
    <property type="entry name" value="TrkH"/>
    <property type="match status" value="1"/>
</dbReference>
<dbReference type="InterPro" id="IPR004772">
    <property type="entry name" value="TrkH"/>
</dbReference>
<dbReference type="GO" id="GO:0015379">
    <property type="term" value="F:potassium:chloride symporter activity"/>
    <property type="evidence" value="ECO:0007669"/>
    <property type="project" value="InterPro"/>
</dbReference>
<evidence type="ECO:0000256" key="2">
    <source>
        <dbReference type="ARBA" id="ARBA00022448"/>
    </source>
</evidence>
<feature type="binding site" evidence="11">
    <location>
        <position position="435"/>
    </location>
    <ligand>
        <name>K(+)</name>
        <dbReference type="ChEBI" id="CHEBI:29103"/>
    </ligand>
</feature>
<keyword evidence="3 10" id="KW-1003">Cell membrane</keyword>
<dbReference type="Proteomes" id="UP000199064">
    <property type="component" value="Unassembled WGS sequence"/>
</dbReference>
<dbReference type="PANTHER" id="PTHR32024:SF3">
    <property type="entry name" value="TRK SYSTEM POTASSIUM UPTAKE PROTEIN"/>
    <property type="match status" value="1"/>
</dbReference>
<evidence type="ECO:0000256" key="8">
    <source>
        <dbReference type="ARBA" id="ARBA00023065"/>
    </source>
</evidence>
<feature type="transmembrane region" description="Helical" evidence="12">
    <location>
        <begin position="12"/>
        <end position="33"/>
    </location>
</feature>
<gene>
    <name evidence="13" type="ORF">SAMN05216452_0738</name>
</gene>
<dbReference type="Pfam" id="PF02386">
    <property type="entry name" value="TrkH"/>
    <property type="match status" value="1"/>
</dbReference>
<keyword evidence="8 10" id="KW-0406">Ion transport</keyword>
<comment type="function">
    <text evidence="10">Low-affinity potassium transport system. Interacts with Trk system potassium uptake protein TrkA.</text>
</comment>
<evidence type="ECO:0000256" key="7">
    <source>
        <dbReference type="ARBA" id="ARBA00022989"/>
    </source>
</evidence>
<feature type="transmembrane region" description="Helical" evidence="12">
    <location>
        <begin position="71"/>
        <end position="93"/>
    </location>
</feature>
<feature type="transmembrane region" description="Helical" evidence="12">
    <location>
        <begin position="238"/>
        <end position="262"/>
    </location>
</feature>
<feature type="binding site" evidence="11">
    <location>
        <position position="434"/>
    </location>
    <ligand>
        <name>K(+)</name>
        <dbReference type="ChEBI" id="CHEBI:29103"/>
    </ligand>
</feature>
<organism evidence="13 14">
    <name type="scientific">Nitratireductor aquibiodomus</name>
    <dbReference type="NCBI Taxonomy" id="204799"/>
    <lineage>
        <taxon>Bacteria</taxon>
        <taxon>Pseudomonadati</taxon>
        <taxon>Pseudomonadota</taxon>
        <taxon>Alphaproteobacteria</taxon>
        <taxon>Hyphomicrobiales</taxon>
        <taxon>Phyllobacteriaceae</taxon>
        <taxon>Nitratireductor</taxon>
    </lineage>
</organism>
<feature type="transmembrane region" description="Helical" evidence="12">
    <location>
        <begin position="458"/>
        <end position="483"/>
    </location>
</feature>
<dbReference type="AlphaFoldDB" id="A0A1H4IXJ1"/>
<sequence>MQYLAVRAALHIAAVFAIYLSAAMLIPAAVDLYYGNDDWQVFAFSALFTGGLAIGVSLATQGRAPVISSRFGFLVVNLLWMTACIAGAVPMLASSVEFSVADAFFESVSGVTATGATVIVGLDSMPPGLLVWRSILQWIGGLGVIALGLFVLPFLNVGGVSYFRIESSDIEDRPFDRFSTFGLGLISIYSLLTLACAIAYAAAGMRAFDAVNHALTTIATAGFSTHDASMGYYADNPAVLWISTLFMFISALPFSILILFAIRGRLDALRDPQIRVFAGYVVVFVLAVAVYLRIVHDHTFFDALTHSAFNFVSIITTTGYASDDYSQWGAFGVAAAFVAMFLGGCSGSTTGGIKAYRFLILFKLLANGLRRFVYPNTIVTVRYGDRPVDDDLQRAVVLFMSAFLVIWAVIILLLAATGLDFVTAISAALTGLTNVGPGLGQVVGPAGSFAPVPDLAKWIIAFAMLMGRLEILAVLVIFTPVFWER</sequence>
<keyword evidence="10" id="KW-0997">Cell inner membrane</keyword>
<keyword evidence="14" id="KW-1185">Reference proteome</keyword>
<evidence type="ECO:0000256" key="11">
    <source>
        <dbReference type="PIRSR" id="PIRSR006247-1"/>
    </source>
</evidence>
<feature type="transmembrane region" description="Helical" evidence="12">
    <location>
        <begin position="355"/>
        <end position="374"/>
    </location>
</feature>
<dbReference type="EMBL" id="FNSL01000001">
    <property type="protein sequence ID" value="SEB38800.1"/>
    <property type="molecule type" value="Genomic_DNA"/>
</dbReference>
<evidence type="ECO:0000256" key="12">
    <source>
        <dbReference type="SAM" id="Phobius"/>
    </source>
</evidence>